<comment type="catalytic activity">
    <reaction evidence="1">
        <text>(6R)-NADHX = (6S)-NADHX</text>
        <dbReference type="Rhea" id="RHEA:32215"/>
        <dbReference type="ChEBI" id="CHEBI:64074"/>
        <dbReference type="ChEBI" id="CHEBI:64075"/>
        <dbReference type="EC" id="5.1.99.6"/>
    </reaction>
</comment>
<comment type="catalytic activity">
    <reaction evidence="2">
        <text>(6R)-NADPHX = (6S)-NADPHX</text>
        <dbReference type="Rhea" id="RHEA:32227"/>
        <dbReference type="ChEBI" id="CHEBI:64076"/>
        <dbReference type="ChEBI" id="CHEBI:64077"/>
        <dbReference type="EC" id="5.1.99.6"/>
    </reaction>
</comment>
<keyword evidence="7" id="KW-0630">Potassium</keyword>
<dbReference type="GO" id="GO:0052856">
    <property type="term" value="F:NAD(P)HX epimerase activity"/>
    <property type="evidence" value="ECO:0007669"/>
    <property type="project" value="UniProtKB-EC"/>
</dbReference>
<gene>
    <name evidence="11" type="ORF">GpartN1_g1674.t1</name>
</gene>
<dbReference type="EMBL" id="BQMJ01000011">
    <property type="protein sequence ID" value="GJQ09883.1"/>
    <property type="molecule type" value="Genomic_DNA"/>
</dbReference>
<sequence length="356" mass="40611">MKKIAFLSAIHLFSPQYLCVDKSCFKNNQLRLRCNKPTRKWLVQASSSSKEEENDRVPCSFDLTTPLNINANWSVWNRKETLLLYQEYFYSCTELQLGSRLELLASNVAKLIFTEVFPCSSHSSVFILCGRGWNGAIGMLLALELKKLGYQSRIVLSDGTRYSLIYSQVQNQVPILDFIPSTMEYYADFVVDAIFGVGQQDLFPRVPFDRAISVLSQSKVPVVSLDVPSGWYVDGGPPTEYMERDIHLKPEVLISLEFPKVCTLYFYGAFQFLVKGIIPLSRLQSMRSPCVLPPYPSTCYVLLDAMHQTTPQLSQWGKAPGEIYGQGKPMPTLFSEPRISRWVYPEEEDDLWDELD</sequence>
<accession>A0A9C7PSH7</accession>
<organism evidence="11 12">
    <name type="scientific">Galdieria partita</name>
    <dbReference type="NCBI Taxonomy" id="83374"/>
    <lineage>
        <taxon>Eukaryota</taxon>
        <taxon>Rhodophyta</taxon>
        <taxon>Bangiophyceae</taxon>
        <taxon>Galdieriales</taxon>
        <taxon>Galdieriaceae</taxon>
        <taxon>Galdieria</taxon>
    </lineage>
</organism>
<evidence type="ECO:0000256" key="6">
    <source>
        <dbReference type="ARBA" id="ARBA00022857"/>
    </source>
</evidence>
<reference evidence="11" key="1">
    <citation type="journal article" date="2022" name="Proc. Natl. Acad. Sci. U.S.A.">
        <title>Life cycle and functional genomics of the unicellular red alga Galdieria for elucidating algal and plant evolution and industrial use.</title>
        <authorList>
            <person name="Hirooka S."/>
            <person name="Itabashi T."/>
            <person name="Ichinose T.M."/>
            <person name="Onuma R."/>
            <person name="Fujiwara T."/>
            <person name="Yamashita S."/>
            <person name="Jong L.W."/>
            <person name="Tomita R."/>
            <person name="Iwane A.H."/>
            <person name="Miyagishima S.Y."/>
        </authorList>
    </citation>
    <scope>NUCLEOTIDE SEQUENCE</scope>
    <source>
        <strain evidence="11">NBRC 102759</strain>
    </source>
</reference>
<protein>
    <recommendedName>
        <fullName evidence="3">NAD(P)H-hydrate epimerase</fullName>
        <ecNumber evidence="3">5.1.99.6</ecNumber>
    </recommendedName>
</protein>
<dbReference type="SUPFAM" id="SSF64153">
    <property type="entry name" value="YjeF N-terminal domain-like"/>
    <property type="match status" value="1"/>
</dbReference>
<keyword evidence="9" id="KW-0413">Isomerase</keyword>
<evidence type="ECO:0000313" key="11">
    <source>
        <dbReference type="EMBL" id="GJQ09883.1"/>
    </source>
</evidence>
<dbReference type="PROSITE" id="PS51385">
    <property type="entry name" value="YJEF_N"/>
    <property type="match status" value="1"/>
</dbReference>
<name>A0A9C7PSH7_9RHOD</name>
<feature type="domain" description="YjeF N-terminal" evidence="10">
    <location>
        <begin position="81"/>
        <end position="284"/>
    </location>
</feature>
<dbReference type="Proteomes" id="UP001061958">
    <property type="component" value="Unassembled WGS sequence"/>
</dbReference>
<evidence type="ECO:0000256" key="5">
    <source>
        <dbReference type="ARBA" id="ARBA00022741"/>
    </source>
</evidence>
<evidence type="ECO:0000256" key="4">
    <source>
        <dbReference type="ARBA" id="ARBA00022723"/>
    </source>
</evidence>
<evidence type="ECO:0000256" key="9">
    <source>
        <dbReference type="ARBA" id="ARBA00023235"/>
    </source>
</evidence>
<dbReference type="OrthoDB" id="4328at2759"/>
<reference evidence="11" key="2">
    <citation type="submission" date="2022-01" db="EMBL/GenBank/DDBJ databases">
        <authorList>
            <person name="Hirooka S."/>
            <person name="Miyagishima S.Y."/>
        </authorList>
    </citation>
    <scope>NUCLEOTIDE SEQUENCE</scope>
    <source>
        <strain evidence="11">NBRC 102759</strain>
    </source>
</reference>
<evidence type="ECO:0000256" key="3">
    <source>
        <dbReference type="ARBA" id="ARBA00012228"/>
    </source>
</evidence>
<dbReference type="GO" id="GO:0005739">
    <property type="term" value="C:mitochondrion"/>
    <property type="evidence" value="ECO:0007669"/>
    <property type="project" value="TreeGrafter"/>
</dbReference>
<dbReference type="AlphaFoldDB" id="A0A9C7PSH7"/>
<evidence type="ECO:0000256" key="7">
    <source>
        <dbReference type="ARBA" id="ARBA00022958"/>
    </source>
</evidence>
<evidence type="ECO:0000259" key="10">
    <source>
        <dbReference type="PROSITE" id="PS51385"/>
    </source>
</evidence>
<dbReference type="InterPro" id="IPR036652">
    <property type="entry name" value="YjeF_N_dom_sf"/>
</dbReference>
<dbReference type="GO" id="GO:0000166">
    <property type="term" value="F:nucleotide binding"/>
    <property type="evidence" value="ECO:0007669"/>
    <property type="project" value="UniProtKB-KW"/>
</dbReference>
<keyword evidence="4" id="KW-0479">Metal-binding</keyword>
<comment type="caution">
    <text evidence="11">The sequence shown here is derived from an EMBL/GenBank/DDBJ whole genome shotgun (WGS) entry which is preliminary data.</text>
</comment>
<dbReference type="Gene3D" id="3.40.50.10260">
    <property type="entry name" value="YjeF N-terminal domain"/>
    <property type="match status" value="1"/>
</dbReference>
<dbReference type="Pfam" id="PF03853">
    <property type="entry name" value="YjeF_N"/>
    <property type="match status" value="1"/>
</dbReference>
<dbReference type="PANTHER" id="PTHR13232:SF10">
    <property type="entry name" value="NAD(P)H-HYDRATE EPIMERASE"/>
    <property type="match status" value="1"/>
</dbReference>
<proteinExistence type="predicted"/>
<dbReference type="PANTHER" id="PTHR13232">
    <property type="entry name" value="NAD(P)H-HYDRATE EPIMERASE"/>
    <property type="match status" value="1"/>
</dbReference>
<dbReference type="InterPro" id="IPR004443">
    <property type="entry name" value="YjeF_N_dom"/>
</dbReference>
<dbReference type="GO" id="GO:0046872">
    <property type="term" value="F:metal ion binding"/>
    <property type="evidence" value="ECO:0007669"/>
    <property type="project" value="UniProtKB-KW"/>
</dbReference>
<keyword evidence="5" id="KW-0547">Nucleotide-binding</keyword>
<evidence type="ECO:0000256" key="1">
    <source>
        <dbReference type="ARBA" id="ARBA00000013"/>
    </source>
</evidence>
<evidence type="ECO:0000256" key="2">
    <source>
        <dbReference type="ARBA" id="ARBA00000909"/>
    </source>
</evidence>
<evidence type="ECO:0000313" key="12">
    <source>
        <dbReference type="Proteomes" id="UP001061958"/>
    </source>
</evidence>
<dbReference type="EC" id="5.1.99.6" evidence="3"/>
<keyword evidence="8" id="KW-0520">NAD</keyword>
<evidence type="ECO:0000256" key="8">
    <source>
        <dbReference type="ARBA" id="ARBA00023027"/>
    </source>
</evidence>
<dbReference type="InterPro" id="IPR032976">
    <property type="entry name" value="YJEFN_prot_NAXE-like"/>
</dbReference>
<keyword evidence="6" id="KW-0521">NADP</keyword>
<keyword evidence="12" id="KW-1185">Reference proteome</keyword>